<protein>
    <submittedName>
        <fullName evidence="9">Sugar ABC transporter permease</fullName>
    </submittedName>
</protein>
<comment type="subcellular location">
    <subcellularLocation>
        <location evidence="1 7">Cell membrane</location>
        <topology evidence="1 7">Multi-pass membrane protein</topology>
    </subcellularLocation>
</comment>
<keyword evidence="5 7" id="KW-1133">Transmembrane helix</keyword>
<evidence type="ECO:0000256" key="3">
    <source>
        <dbReference type="ARBA" id="ARBA00022475"/>
    </source>
</evidence>
<keyword evidence="3" id="KW-1003">Cell membrane</keyword>
<gene>
    <name evidence="9" type="ORF">IAA72_01985</name>
</gene>
<keyword evidence="2 7" id="KW-0813">Transport</keyword>
<feature type="transmembrane region" description="Helical" evidence="7">
    <location>
        <begin position="81"/>
        <end position="103"/>
    </location>
</feature>
<feature type="transmembrane region" description="Helical" evidence="7">
    <location>
        <begin position="217"/>
        <end position="242"/>
    </location>
</feature>
<evidence type="ECO:0000256" key="7">
    <source>
        <dbReference type="RuleBase" id="RU363032"/>
    </source>
</evidence>
<dbReference type="Gene3D" id="1.10.3720.10">
    <property type="entry name" value="MetI-like"/>
    <property type="match status" value="1"/>
</dbReference>
<dbReference type="AlphaFoldDB" id="A0A9D9IB56"/>
<evidence type="ECO:0000259" key="8">
    <source>
        <dbReference type="PROSITE" id="PS50928"/>
    </source>
</evidence>
<feature type="transmembrane region" description="Helical" evidence="7">
    <location>
        <begin position="115"/>
        <end position="134"/>
    </location>
</feature>
<dbReference type="Pfam" id="PF00528">
    <property type="entry name" value="BPD_transp_1"/>
    <property type="match status" value="1"/>
</dbReference>
<keyword evidence="4 7" id="KW-0812">Transmembrane</keyword>
<evidence type="ECO:0000256" key="6">
    <source>
        <dbReference type="ARBA" id="ARBA00023136"/>
    </source>
</evidence>
<feature type="transmembrane region" description="Helical" evidence="7">
    <location>
        <begin position="163"/>
        <end position="187"/>
    </location>
</feature>
<evidence type="ECO:0000256" key="2">
    <source>
        <dbReference type="ARBA" id="ARBA00022448"/>
    </source>
</evidence>
<dbReference type="InterPro" id="IPR000515">
    <property type="entry name" value="MetI-like"/>
</dbReference>
<dbReference type="InterPro" id="IPR051393">
    <property type="entry name" value="ABC_transporter_permease"/>
</dbReference>
<dbReference type="PANTHER" id="PTHR30193:SF37">
    <property type="entry name" value="INNER MEMBRANE ABC TRANSPORTER PERMEASE PROTEIN YCJO"/>
    <property type="match status" value="1"/>
</dbReference>
<sequence length="302" mass="33700">MNNGNKDFRRFFQSDPRALTLLTLPAVVLFVSFVVVPIISGINISFTNWNGYSQSYSYVGFDNYRKMVTDPQMWTAFRNTLIYGFGSTLIQTILGLSLAMLLCSKFFFRSAARTIVYLPAMVAQLIIGYIWYFIVTYERGALNDIVVFLGGAKIDWMSKGFRAVIIIMLINSIAYCGKTMIIFIAGLQAIPDMYREAASIDGANGWQVFRHITMPMLLPAFTTSLVLNIIGGLKMFGLVVAMTNGGPGYASHSLSSLINNLYFANQQAGYSAAVGMFSFAFIVIVNVLLNRYLQKKEMQYNG</sequence>
<dbReference type="InterPro" id="IPR035906">
    <property type="entry name" value="MetI-like_sf"/>
</dbReference>
<evidence type="ECO:0000256" key="4">
    <source>
        <dbReference type="ARBA" id="ARBA00022692"/>
    </source>
</evidence>
<evidence type="ECO:0000256" key="1">
    <source>
        <dbReference type="ARBA" id="ARBA00004651"/>
    </source>
</evidence>
<dbReference type="SUPFAM" id="SSF161098">
    <property type="entry name" value="MetI-like"/>
    <property type="match status" value="1"/>
</dbReference>
<reference evidence="9" key="1">
    <citation type="submission" date="2020-10" db="EMBL/GenBank/DDBJ databases">
        <authorList>
            <person name="Gilroy R."/>
        </authorList>
    </citation>
    <scope>NUCLEOTIDE SEQUENCE</scope>
    <source>
        <strain evidence="9">14700</strain>
    </source>
</reference>
<feature type="transmembrane region" description="Helical" evidence="7">
    <location>
        <begin position="21"/>
        <end position="46"/>
    </location>
</feature>
<keyword evidence="6 7" id="KW-0472">Membrane</keyword>
<dbReference type="PANTHER" id="PTHR30193">
    <property type="entry name" value="ABC TRANSPORTER PERMEASE PROTEIN"/>
    <property type="match status" value="1"/>
</dbReference>
<comment type="similarity">
    <text evidence="7">Belongs to the binding-protein-dependent transport system permease family.</text>
</comment>
<dbReference type="SUPFAM" id="SSF160964">
    <property type="entry name" value="MalF N-terminal region-like"/>
    <property type="match status" value="1"/>
</dbReference>
<accession>A0A9D9IB56</accession>
<comment type="caution">
    <text evidence="9">The sequence shown here is derived from an EMBL/GenBank/DDBJ whole genome shotgun (WGS) entry which is preliminary data.</text>
</comment>
<evidence type="ECO:0000313" key="10">
    <source>
        <dbReference type="Proteomes" id="UP000810292"/>
    </source>
</evidence>
<organism evidence="9 10">
    <name type="scientific">Candidatus Ornithospirochaeta stercoravium</name>
    <dbReference type="NCBI Taxonomy" id="2840897"/>
    <lineage>
        <taxon>Bacteria</taxon>
        <taxon>Pseudomonadati</taxon>
        <taxon>Spirochaetota</taxon>
        <taxon>Spirochaetia</taxon>
        <taxon>Spirochaetales</taxon>
        <taxon>Spirochaetaceae</taxon>
        <taxon>Spirochaetaceae incertae sedis</taxon>
        <taxon>Candidatus Ornithospirochaeta</taxon>
    </lineage>
</organism>
<feature type="domain" description="ABC transmembrane type-1" evidence="8">
    <location>
        <begin position="77"/>
        <end position="289"/>
    </location>
</feature>
<evidence type="ECO:0000256" key="5">
    <source>
        <dbReference type="ARBA" id="ARBA00022989"/>
    </source>
</evidence>
<name>A0A9D9IB56_9SPIO</name>
<dbReference type="GO" id="GO:0055085">
    <property type="term" value="P:transmembrane transport"/>
    <property type="evidence" value="ECO:0007669"/>
    <property type="project" value="InterPro"/>
</dbReference>
<dbReference type="Proteomes" id="UP000810292">
    <property type="component" value="Unassembled WGS sequence"/>
</dbReference>
<dbReference type="EMBL" id="JADIMF010000029">
    <property type="protein sequence ID" value="MBO8468538.1"/>
    <property type="molecule type" value="Genomic_DNA"/>
</dbReference>
<evidence type="ECO:0000313" key="9">
    <source>
        <dbReference type="EMBL" id="MBO8468538.1"/>
    </source>
</evidence>
<dbReference type="GO" id="GO:0005886">
    <property type="term" value="C:plasma membrane"/>
    <property type="evidence" value="ECO:0007669"/>
    <property type="project" value="UniProtKB-SubCell"/>
</dbReference>
<reference evidence="9" key="2">
    <citation type="journal article" date="2021" name="PeerJ">
        <title>Extensive microbial diversity within the chicken gut microbiome revealed by metagenomics and culture.</title>
        <authorList>
            <person name="Gilroy R."/>
            <person name="Ravi A."/>
            <person name="Getino M."/>
            <person name="Pursley I."/>
            <person name="Horton D.L."/>
            <person name="Alikhan N.F."/>
            <person name="Baker D."/>
            <person name="Gharbi K."/>
            <person name="Hall N."/>
            <person name="Watson M."/>
            <person name="Adriaenssens E.M."/>
            <person name="Foster-Nyarko E."/>
            <person name="Jarju S."/>
            <person name="Secka A."/>
            <person name="Antonio M."/>
            <person name="Oren A."/>
            <person name="Chaudhuri R.R."/>
            <person name="La Ragione R."/>
            <person name="Hildebrand F."/>
            <person name="Pallen M.J."/>
        </authorList>
    </citation>
    <scope>NUCLEOTIDE SEQUENCE</scope>
    <source>
        <strain evidence="9">14700</strain>
    </source>
</reference>
<dbReference type="PROSITE" id="PS50928">
    <property type="entry name" value="ABC_TM1"/>
    <property type="match status" value="1"/>
</dbReference>
<dbReference type="CDD" id="cd06261">
    <property type="entry name" value="TM_PBP2"/>
    <property type="match status" value="1"/>
</dbReference>
<proteinExistence type="inferred from homology"/>
<feature type="transmembrane region" description="Helical" evidence="7">
    <location>
        <begin position="268"/>
        <end position="289"/>
    </location>
</feature>